<name>V4BC99_LOTGI</name>
<sequence length="297" mass="33224">MTITRQVVGVILIGLILGTLSQERYNVPDSNNNQNIKPAVKAKIIPSENGNAAVIRPVNDVVHRGDNNQNIISNQGQGQAVVQGQQPKVDQSFNNGVIRNVNNQQAAPVLNVGNNNDNNVVQFNNPVNNNNNNNNFQQQQNFQNKKSQREIGGMKLNWDWSDFAISFNDYGAAEQKVRRAPHASTGEPWPLPQYYVKKSKKVYRISASEFTFKIVDKSCDILESAAERYRDHVLNDVVEDMYDNLQHADGTVLEDPASKYDSPKFTNAPVITVMELKVRKPCSKYPGLHSDESCNLS</sequence>
<keyword evidence="4" id="KW-1185">Reference proteome</keyword>
<dbReference type="AlphaFoldDB" id="V4BC99"/>
<dbReference type="GeneID" id="20241668"/>
<evidence type="ECO:0000256" key="2">
    <source>
        <dbReference type="SAM" id="SignalP"/>
    </source>
</evidence>
<dbReference type="InterPro" id="IPR029018">
    <property type="entry name" value="Hex-like_dom2"/>
</dbReference>
<evidence type="ECO:0000256" key="1">
    <source>
        <dbReference type="ARBA" id="ARBA00022801"/>
    </source>
</evidence>
<dbReference type="CTD" id="20241668"/>
<dbReference type="EMBL" id="KB199906">
    <property type="protein sequence ID" value="ESP03747.1"/>
    <property type="molecule type" value="Genomic_DNA"/>
</dbReference>
<dbReference type="GO" id="GO:0016787">
    <property type="term" value="F:hydrolase activity"/>
    <property type="evidence" value="ECO:0007669"/>
    <property type="project" value="UniProtKB-KW"/>
</dbReference>
<evidence type="ECO:0000313" key="3">
    <source>
        <dbReference type="EMBL" id="ESP03747.1"/>
    </source>
</evidence>
<keyword evidence="1" id="KW-0378">Hydrolase</keyword>
<organism evidence="3 4">
    <name type="scientific">Lottia gigantea</name>
    <name type="common">Giant owl limpet</name>
    <dbReference type="NCBI Taxonomy" id="225164"/>
    <lineage>
        <taxon>Eukaryota</taxon>
        <taxon>Metazoa</taxon>
        <taxon>Spiralia</taxon>
        <taxon>Lophotrochozoa</taxon>
        <taxon>Mollusca</taxon>
        <taxon>Gastropoda</taxon>
        <taxon>Patellogastropoda</taxon>
        <taxon>Lottioidea</taxon>
        <taxon>Lottiidae</taxon>
        <taxon>Lottia</taxon>
    </lineage>
</organism>
<dbReference type="HOGENOM" id="CLU_937762_0_0_1"/>
<evidence type="ECO:0000313" key="4">
    <source>
        <dbReference type="Proteomes" id="UP000030746"/>
    </source>
</evidence>
<proteinExistence type="predicted"/>
<dbReference type="KEGG" id="lgi:LOTGIDRAFT_171172"/>
<dbReference type="OrthoDB" id="10602925at2759"/>
<dbReference type="Proteomes" id="UP000030746">
    <property type="component" value="Unassembled WGS sequence"/>
</dbReference>
<feature type="signal peptide" evidence="2">
    <location>
        <begin position="1"/>
        <end position="21"/>
    </location>
</feature>
<accession>V4BC99</accession>
<dbReference type="Gene3D" id="3.30.379.10">
    <property type="entry name" value="Chitobiase/beta-hexosaminidase domain 2-like"/>
    <property type="match status" value="1"/>
</dbReference>
<keyword evidence="2" id="KW-0732">Signal</keyword>
<gene>
    <name evidence="3" type="ORF">LOTGIDRAFT_171172</name>
</gene>
<dbReference type="SUPFAM" id="SSF55545">
    <property type="entry name" value="beta-N-acetylhexosaminidase-like domain"/>
    <property type="match status" value="1"/>
</dbReference>
<reference evidence="3 4" key="1">
    <citation type="journal article" date="2013" name="Nature">
        <title>Insights into bilaterian evolution from three spiralian genomes.</title>
        <authorList>
            <person name="Simakov O."/>
            <person name="Marletaz F."/>
            <person name="Cho S.J."/>
            <person name="Edsinger-Gonzales E."/>
            <person name="Havlak P."/>
            <person name="Hellsten U."/>
            <person name="Kuo D.H."/>
            <person name="Larsson T."/>
            <person name="Lv J."/>
            <person name="Arendt D."/>
            <person name="Savage R."/>
            <person name="Osoegawa K."/>
            <person name="de Jong P."/>
            <person name="Grimwood J."/>
            <person name="Chapman J.A."/>
            <person name="Shapiro H."/>
            <person name="Aerts A."/>
            <person name="Otillar R.P."/>
            <person name="Terry A.Y."/>
            <person name="Boore J.L."/>
            <person name="Grigoriev I.V."/>
            <person name="Lindberg D.R."/>
            <person name="Seaver E.C."/>
            <person name="Weisblat D.A."/>
            <person name="Putnam N.H."/>
            <person name="Rokhsar D.S."/>
        </authorList>
    </citation>
    <scope>NUCLEOTIDE SEQUENCE [LARGE SCALE GENOMIC DNA]</scope>
</reference>
<dbReference type="RefSeq" id="XP_009045604.1">
    <property type="nucleotide sequence ID" value="XM_009047356.1"/>
</dbReference>
<feature type="chain" id="PRO_5004716875" evidence="2">
    <location>
        <begin position="22"/>
        <end position="297"/>
    </location>
</feature>
<protein>
    <submittedName>
        <fullName evidence="3">Uncharacterized protein</fullName>
    </submittedName>
</protein>